<evidence type="ECO:0000313" key="6">
    <source>
        <dbReference type="EMBL" id="AFV80086.1"/>
    </source>
</evidence>
<dbReference type="PANTHER" id="PTHR30109">
    <property type="entry name" value="HYDROXYLAMINE REDUCTASE"/>
    <property type="match status" value="1"/>
</dbReference>
<evidence type="ECO:0000256" key="1">
    <source>
        <dbReference type="ARBA" id="ARBA00022490"/>
    </source>
</evidence>
<dbReference type="Gene3D" id="1.20.1270.20">
    <property type="match status" value="2"/>
</dbReference>
<gene>
    <name evidence="6" type="ORF">SS50377_15959</name>
    <name evidence="8" type="ORF">SS50377_21389</name>
</gene>
<keyword evidence="2" id="KW-0479">Metal-binding</keyword>
<evidence type="ECO:0000256" key="5">
    <source>
        <dbReference type="ARBA" id="ARBA00023014"/>
    </source>
</evidence>
<dbReference type="EMBL" id="AUWU02000002">
    <property type="protein sequence ID" value="KAH0575860.1"/>
    <property type="molecule type" value="Genomic_DNA"/>
</dbReference>
<keyword evidence="3" id="KW-0560">Oxidoreductase</keyword>
<organism evidence="6">
    <name type="scientific">Spironucleus salmonicida</name>
    <dbReference type="NCBI Taxonomy" id="348837"/>
    <lineage>
        <taxon>Eukaryota</taxon>
        <taxon>Metamonada</taxon>
        <taxon>Diplomonadida</taxon>
        <taxon>Hexamitidae</taxon>
        <taxon>Hexamitinae</taxon>
        <taxon>Spironucleus</taxon>
    </lineage>
</organism>
<reference evidence="8" key="3">
    <citation type="submission" date="2020-12" db="EMBL/GenBank/DDBJ databases">
        <title>New Spironucleus salmonicida genome in near-complete chromosomes.</title>
        <authorList>
            <person name="Xu F."/>
            <person name="Kurt Z."/>
            <person name="Jimenez-Gonzalez A."/>
            <person name="Astvaldsson A."/>
            <person name="Andersson J.O."/>
            <person name="Svard S.G."/>
        </authorList>
    </citation>
    <scope>NUCLEOTIDE SEQUENCE</scope>
    <source>
        <strain evidence="8">ATCC 50377</strain>
    </source>
</reference>
<dbReference type="InterPro" id="IPR011254">
    <property type="entry name" value="Prismane-like_sf"/>
</dbReference>
<evidence type="ECO:0000313" key="8">
    <source>
        <dbReference type="EMBL" id="KAH0575860.1"/>
    </source>
</evidence>
<dbReference type="EMBL" id="KI546123">
    <property type="protein sequence ID" value="EST44235.1"/>
    <property type="molecule type" value="Genomic_DNA"/>
</dbReference>
<protein>
    <submittedName>
        <fullName evidence="6">Hybrid cluster protein 2</fullName>
    </submittedName>
</protein>
<evidence type="ECO:0000256" key="3">
    <source>
        <dbReference type="ARBA" id="ARBA00023002"/>
    </source>
</evidence>
<dbReference type="GO" id="GO:0046872">
    <property type="term" value="F:metal ion binding"/>
    <property type="evidence" value="ECO:0007669"/>
    <property type="project" value="UniProtKB-KW"/>
</dbReference>
<proteinExistence type="inferred from homology"/>
<sequence length="527" mass="57704">MADLEDMSCFQCEQTVKPSGCHTMGVCSKNPRIAALQDLIIYGAPLSDAPIAKIAFWMFTTLTNVNFDEQKHLNMLTEMALSITDTDFQRIFAGVQNDQYAAIRARYSPDACLKRYGADIGGLRQFGIQGAKGAFAYGDHALRLAGVLQIEDSPLLDALEAVKRILNCFCHETATIQQLLEQNLALGAQNLIITQKLDDFSRKMLGNPKLSSAKNTYRPGKCILVSGHDLADLKSLIEQCEGKGIDVYTHGEMLPAHAYPAFSGRLAGNFGTAWYRQQTEFALFPGPILLTSNCIMEPRRAYIERIYGSGPVAYEGIRTLENDKWDDLIAHALKCEGFVSQEQCDAAFAQMNTLPELTGLGFNHTQFEELKPAILEKIKSGAIKGFRFVGGCDGADRGRSVFTRAGMECPDDKIILTGGCGRFRVNNTEHGTIEGVPRLLDVGQCSDVYSAILILVSLAKALDAASVNALPIEFFVSWYEQKANIQLLTLLSLGVQNIKLGPTAPVALSQNVAGIFAERYGVSFVRD</sequence>
<dbReference type="Pfam" id="PF03063">
    <property type="entry name" value="Prismane"/>
    <property type="match status" value="1"/>
</dbReference>
<reference evidence="6" key="1">
    <citation type="journal article" date="2013" name="Nat. Commun.">
        <title>Hydrogenosomes in the diplomonad Spironucleus salmonicida.</title>
        <authorList>
            <person name="Jerlstrom-Hultqvist J."/>
            <person name="Einarsson E."/>
            <person name="Xu F."/>
            <person name="Hjort K."/>
            <person name="Ek B."/>
            <person name="Steinhauf D."/>
            <person name="Hultenby K."/>
            <person name="Bergquist J."/>
            <person name="Andersson J.O."/>
            <person name="Svard S.G."/>
        </authorList>
    </citation>
    <scope>NUCLEOTIDE SEQUENCE</scope>
    <source>
        <strain evidence="6">ATCC 50377</strain>
    </source>
</reference>
<dbReference type="NCBIfam" id="TIGR01703">
    <property type="entry name" value="hybrid_clust"/>
    <property type="match status" value="1"/>
</dbReference>
<dbReference type="InterPro" id="IPR016100">
    <property type="entry name" value="Prismane_a-bundle"/>
</dbReference>
<dbReference type="VEuPathDB" id="GiardiaDB:SS50377_21389"/>
<keyword evidence="4" id="KW-0408">Iron</keyword>
<dbReference type="GO" id="GO:0051536">
    <property type="term" value="F:iron-sulfur cluster binding"/>
    <property type="evidence" value="ECO:0007669"/>
    <property type="project" value="UniProtKB-KW"/>
</dbReference>
<dbReference type="InterPro" id="IPR010048">
    <property type="entry name" value="Hydroxylam_reduct"/>
</dbReference>
<dbReference type="Gene3D" id="3.40.50.2030">
    <property type="match status" value="2"/>
</dbReference>
<keyword evidence="9" id="KW-1185">Reference proteome</keyword>
<dbReference type="GO" id="GO:0050418">
    <property type="term" value="F:hydroxylamine reductase activity"/>
    <property type="evidence" value="ECO:0007669"/>
    <property type="project" value="TreeGrafter"/>
</dbReference>
<evidence type="ECO:0000256" key="4">
    <source>
        <dbReference type="ARBA" id="ARBA00023004"/>
    </source>
</evidence>
<evidence type="ECO:0000313" key="7">
    <source>
        <dbReference type="EMBL" id="EST44235.1"/>
    </source>
</evidence>
<dbReference type="AlphaFoldDB" id="K7R8P0"/>
<reference evidence="7 8" key="2">
    <citation type="journal article" date="2014" name="PLoS Genet.">
        <title>The Genome of Spironucleus salmonicida Highlights a Fish Pathogen Adapted to Fluctuating Environments.</title>
        <authorList>
            <person name="Xu F."/>
            <person name="Jerlstrom-Hultqvist J."/>
            <person name="Einarsson E."/>
            <person name="Astvaldsson A."/>
            <person name="Svard S.G."/>
            <person name="Andersson J.O."/>
        </authorList>
    </citation>
    <scope>NUCLEOTIDE SEQUENCE</scope>
    <source>
        <strain evidence="8">ATCC 50377</strain>
    </source>
</reference>
<dbReference type="PANTHER" id="PTHR30109:SF0">
    <property type="entry name" value="HYDROXYLAMINE REDUCTASE"/>
    <property type="match status" value="1"/>
</dbReference>
<dbReference type="OrthoDB" id="1470350at2759"/>
<dbReference type="GO" id="GO:0004601">
    <property type="term" value="F:peroxidase activity"/>
    <property type="evidence" value="ECO:0007669"/>
    <property type="project" value="TreeGrafter"/>
</dbReference>
<keyword evidence="1" id="KW-0963">Cytoplasm</keyword>
<dbReference type="GO" id="GO:0005737">
    <property type="term" value="C:cytoplasm"/>
    <property type="evidence" value="ECO:0007669"/>
    <property type="project" value="InterPro"/>
</dbReference>
<dbReference type="NCBIfam" id="NF003658">
    <property type="entry name" value="PRK05290.1"/>
    <property type="match status" value="1"/>
</dbReference>
<evidence type="ECO:0000313" key="9">
    <source>
        <dbReference type="Proteomes" id="UP000018208"/>
    </source>
</evidence>
<dbReference type="GO" id="GO:0042542">
    <property type="term" value="P:response to hydrogen peroxide"/>
    <property type="evidence" value="ECO:0007669"/>
    <property type="project" value="TreeGrafter"/>
</dbReference>
<accession>K7R8P0</accession>
<name>K7R8P0_9EUKA</name>
<dbReference type="Proteomes" id="UP000018208">
    <property type="component" value="Unassembled WGS sequence"/>
</dbReference>
<keyword evidence="5" id="KW-0411">Iron-sulfur</keyword>
<dbReference type="EMBL" id="JX549111">
    <property type="protein sequence ID" value="AFV80086.1"/>
    <property type="molecule type" value="Genomic_DNA"/>
</dbReference>
<dbReference type="InterPro" id="IPR016099">
    <property type="entry name" value="Prismane-like_a/b-sand"/>
</dbReference>
<dbReference type="InterPro" id="IPR004137">
    <property type="entry name" value="HCP/CODH"/>
</dbReference>
<dbReference type="SUPFAM" id="SSF56821">
    <property type="entry name" value="Prismane protein-like"/>
    <property type="match status" value="1"/>
</dbReference>
<evidence type="ECO:0000256" key="2">
    <source>
        <dbReference type="ARBA" id="ARBA00022723"/>
    </source>
</evidence>
<dbReference type="HAMAP" id="MF_00069">
    <property type="entry name" value="Hydroxylam_reduct"/>
    <property type="match status" value="1"/>
</dbReference>